<dbReference type="Pfam" id="PF13302">
    <property type="entry name" value="Acetyltransf_3"/>
    <property type="match status" value="1"/>
</dbReference>
<feature type="domain" description="N-acetyltransferase" evidence="2">
    <location>
        <begin position="35"/>
        <end position="192"/>
    </location>
</feature>
<dbReference type="FunFam" id="3.40.630.30:FF:000047">
    <property type="entry name" value="Acetyltransferase, GNAT family"/>
    <property type="match status" value="1"/>
</dbReference>
<dbReference type="RefSeq" id="WP_037335589.1">
    <property type="nucleotide sequence ID" value="NZ_APNK01000006.1"/>
</dbReference>
<evidence type="ECO:0000313" key="4">
    <source>
        <dbReference type="Proteomes" id="UP000028302"/>
    </source>
</evidence>
<gene>
    <name evidence="3" type="ORF">C41B8_06222</name>
</gene>
<organism evidence="3 4">
    <name type="scientific">Salinisphaera hydrothermalis (strain C41B8)</name>
    <dbReference type="NCBI Taxonomy" id="1304275"/>
    <lineage>
        <taxon>Bacteria</taxon>
        <taxon>Pseudomonadati</taxon>
        <taxon>Pseudomonadota</taxon>
        <taxon>Gammaproteobacteria</taxon>
        <taxon>Salinisphaerales</taxon>
        <taxon>Salinisphaeraceae</taxon>
        <taxon>Salinisphaera</taxon>
    </lineage>
</organism>
<dbReference type="GO" id="GO:1990189">
    <property type="term" value="F:protein N-terminal-serine acetyltransferase activity"/>
    <property type="evidence" value="ECO:0007669"/>
    <property type="project" value="TreeGrafter"/>
</dbReference>
<dbReference type="PROSITE" id="PS51186">
    <property type="entry name" value="GNAT"/>
    <property type="match status" value="1"/>
</dbReference>
<evidence type="ECO:0000259" key="2">
    <source>
        <dbReference type="PROSITE" id="PS51186"/>
    </source>
</evidence>
<dbReference type="InterPro" id="IPR016181">
    <property type="entry name" value="Acyl_CoA_acyltransferase"/>
</dbReference>
<dbReference type="EMBL" id="APNK01000006">
    <property type="protein sequence ID" value="KEZ78158.1"/>
    <property type="molecule type" value="Genomic_DNA"/>
</dbReference>
<keyword evidence="3" id="KW-0808">Transferase</keyword>
<name>A0A084IN74_SALHC</name>
<dbReference type="InterPro" id="IPR000182">
    <property type="entry name" value="GNAT_dom"/>
</dbReference>
<dbReference type="GO" id="GO:0005737">
    <property type="term" value="C:cytoplasm"/>
    <property type="evidence" value="ECO:0007669"/>
    <property type="project" value="TreeGrafter"/>
</dbReference>
<dbReference type="PANTHER" id="PTHR43441:SF2">
    <property type="entry name" value="FAMILY ACETYLTRANSFERASE, PUTATIVE (AFU_ORTHOLOGUE AFUA_7G00850)-RELATED"/>
    <property type="match status" value="1"/>
</dbReference>
<proteinExistence type="predicted"/>
<accession>A0A084IN74</accession>
<dbReference type="eggNOG" id="COG1670">
    <property type="taxonomic scope" value="Bacteria"/>
</dbReference>
<evidence type="ECO:0000256" key="1">
    <source>
        <dbReference type="SAM" id="MobiDB-lite"/>
    </source>
</evidence>
<dbReference type="OrthoDB" id="5295305at2"/>
<dbReference type="AlphaFoldDB" id="A0A084IN74"/>
<dbReference type="Proteomes" id="UP000028302">
    <property type="component" value="Unassembled WGS sequence"/>
</dbReference>
<comment type="caution">
    <text evidence="3">The sequence shown here is derived from an EMBL/GenBank/DDBJ whole genome shotgun (WGS) entry which is preliminary data.</text>
</comment>
<dbReference type="SUPFAM" id="SSF55729">
    <property type="entry name" value="Acyl-CoA N-acyltransferases (Nat)"/>
    <property type="match status" value="1"/>
</dbReference>
<dbReference type="PATRIC" id="fig|1304275.5.peg.1271"/>
<dbReference type="Gene3D" id="3.40.630.30">
    <property type="match status" value="1"/>
</dbReference>
<protein>
    <submittedName>
        <fullName evidence="3">GNAT family acetyltransferase</fullName>
    </submittedName>
</protein>
<evidence type="ECO:0000313" key="3">
    <source>
        <dbReference type="EMBL" id="KEZ78158.1"/>
    </source>
</evidence>
<reference evidence="3 4" key="1">
    <citation type="submission" date="2013-03" db="EMBL/GenBank/DDBJ databases">
        <title>Salinisphaera hydrothermalis C41B8 Genome Sequencing.</title>
        <authorList>
            <person name="Li C."/>
            <person name="Lai Q."/>
            <person name="Shao Z."/>
        </authorList>
    </citation>
    <scope>NUCLEOTIDE SEQUENCE [LARGE SCALE GENOMIC DNA]</scope>
    <source>
        <strain evidence="3 4">C41B8</strain>
    </source>
</reference>
<dbReference type="GO" id="GO:0008999">
    <property type="term" value="F:protein-N-terminal-alanine acetyltransferase activity"/>
    <property type="evidence" value="ECO:0007669"/>
    <property type="project" value="TreeGrafter"/>
</dbReference>
<dbReference type="PANTHER" id="PTHR43441">
    <property type="entry name" value="RIBOSOMAL-PROTEIN-SERINE ACETYLTRANSFERASE"/>
    <property type="match status" value="1"/>
</dbReference>
<feature type="region of interest" description="Disordered" evidence="1">
    <location>
        <begin position="1"/>
        <end position="28"/>
    </location>
</feature>
<sequence>MSATTNAHGQPIGPALPNWQAPPHPAREPMAGRFCRLEPLSPTRHAAALYEQIAIDDDPSGWTYLGYGPFQSAAAYRAWVADVAAGDDPLFFAIVDAQDNQPIGVASYLRIDPPNGAIEVGHLHFTHRLRQTPAATEAMALMMRRAFELGYRRYEWKCDALNAPSSRAAARLGFQFEGVFRQAVVYNDRSRDTAWFSIIDREWPAIDAALTAWLAPDNFDADGRQRQSLSAFMPRGQTEIDD</sequence>
<keyword evidence="4" id="KW-1185">Reference proteome</keyword>
<dbReference type="STRING" id="1304275.C41B8_06222"/>
<dbReference type="InterPro" id="IPR051908">
    <property type="entry name" value="Ribosomal_N-acetyltransferase"/>
</dbReference>